<feature type="domain" description="Iron-binding zinc finger CDGSH type" evidence="8">
    <location>
        <begin position="349"/>
        <end position="386"/>
    </location>
</feature>
<dbReference type="InterPro" id="IPR042216">
    <property type="entry name" value="MitoNEET_CISD"/>
</dbReference>
<keyword evidence="10" id="KW-1185">Reference proteome</keyword>
<dbReference type="Pfam" id="PF09360">
    <property type="entry name" value="zf-CDGSH"/>
    <property type="match status" value="2"/>
</dbReference>
<evidence type="ECO:0000256" key="3">
    <source>
        <dbReference type="ARBA" id="ARBA00023004"/>
    </source>
</evidence>
<dbReference type="Proteomes" id="UP001201812">
    <property type="component" value="Unassembled WGS sequence"/>
</dbReference>
<dbReference type="SMART" id="SM00704">
    <property type="entry name" value="ZnF_CDGSH"/>
    <property type="match status" value="2"/>
</dbReference>
<dbReference type="GO" id="GO:0051537">
    <property type="term" value="F:2 iron, 2 sulfur cluster binding"/>
    <property type="evidence" value="ECO:0007669"/>
    <property type="project" value="UniProtKB-KW"/>
</dbReference>
<dbReference type="PANTHER" id="PTHR46491">
    <property type="entry name" value="CDGSH IRON SULFUR DOMAIN PROTEIN HOMOLOG"/>
    <property type="match status" value="1"/>
</dbReference>
<evidence type="ECO:0000259" key="8">
    <source>
        <dbReference type="SMART" id="SM00704"/>
    </source>
</evidence>
<feature type="compositionally biased region" description="Acidic residues" evidence="7">
    <location>
        <begin position="257"/>
        <end position="270"/>
    </location>
</feature>
<evidence type="ECO:0000256" key="4">
    <source>
        <dbReference type="ARBA" id="ARBA00023014"/>
    </source>
</evidence>
<feature type="coiled-coil region" evidence="6">
    <location>
        <begin position="34"/>
        <end position="89"/>
    </location>
</feature>
<keyword evidence="6" id="KW-0175">Coiled coil</keyword>
<keyword evidence="3" id="KW-0408">Iron</keyword>
<evidence type="ECO:0000313" key="9">
    <source>
        <dbReference type="EMBL" id="KAI1720151.1"/>
    </source>
</evidence>
<evidence type="ECO:0000256" key="7">
    <source>
        <dbReference type="SAM" id="MobiDB-lite"/>
    </source>
</evidence>
<keyword evidence="2" id="KW-0479">Metal-binding</keyword>
<evidence type="ECO:0000256" key="2">
    <source>
        <dbReference type="ARBA" id="ARBA00022723"/>
    </source>
</evidence>
<accession>A0AAD4NCU3</accession>
<feature type="domain" description="Iron-binding zinc finger CDGSH type" evidence="8">
    <location>
        <begin position="392"/>
        <end position="429"/>
    </location>
</feature>
<protein>
    <submittedName>
        <fullName evidence="9">Iron-binding zinc finger CDGSH type domain-containing protein</fullName>
    </submittedName>
</protein>
<proteinExistence type="predicted"/>
<dbReference type="InterPro" id="IPR018967">
    <property type="entry name" value="FeS-contain_CDGSH-typ"/>
</dbReference>
<gene>
    <name evidence="9" type="ORF">DdX_05525</name>
</gene>
<keyword evidence="4" id="KW-0411">Iron-sulfur</keyword>
<feature type="region of interest" description="Disordered" evidence="7">
    <location>
        <begin position="253"/>
        <end position="290"/>
    </location>
</feature>
<evidence type="ECO:0000256" key="6">
    <source>
        <dbReference type="SAM" id="Coils"/>
    </source>
</evidence>
<comment type="cofactor">
    <cofactor evidence="5">
        <name>[2Fe-2S] cluster</name>
        <dbReference type="ChEBI" id="CHEBI:190135"/>
    </cofactor>
</comment>
<organism evidence="9 10">
    <name type="scientific">Ditylenchus destructor</name>
    <dbReference type="NCBI Taxonomy" id="166010"/>
    <lineage>
        <taxon>Eukaryota</taxon>
        <taxon>Metazoa</taxon>
        <taxon>Ecdysozoa</taxon>
        <taxon>Nematoda</taxon>
        <taxon>Chromadorea</taxon>
        <taxon>Rhabditida</taxon>
        <taxon>Tylenchina</taxon>
        <taxon>Tylenchomorpha</taxon>
        <taxon>Sphaerularioidea</taxon>
        <taxon>Anguinidae</taxon>
        <taxon>Anguininae</taxon>
        <taxon>Ditylenchus</taxon>
    </lineage>
</organism>
<feature type="coiled-coil region" evidence="6">
    <location>
        <begin position="158"/>
        <end position="227"/>
    </location>
</feature>
<dbReference type="GO" id="GO:0005739">
    <property type="term" value="C:mitochondrion"/>
    <property type="evidence" value="ECO:0007669"/>
    <property type="project" value="TreeGrafter"/>
</dbReference>
<evidence type="ECO:0000256" key="5">
    <source>
        <dbReference type="ARBA" id="ARBA00034078"/>
    </source>
</evidence>
<dbReference type="EMBL" id="JAKKPZ010000006">
    <property type="protein sequence ID" value="KAI1720151.1"/>
    <property type="molecule type" value="Genomic_DNA"/>
</dbReference>
<dbReference type="GO" id="GO:0046872">
    <property type="term" value="F:metal ion binding"/>
    <property type="evidence" value="ECO:0007669"/>
    <property type="project" value="UniProtKB-KW"/>
</dbReference>
<reference evidence="9" key="1">
    <citation type="submission" date="2022-01" db="EMBL/GenBank/DDBJ databases">
        <title>Genome Sequence Resource for Two Populations of Ditylenchus destructor, the Migratory Endoparasitic Phytonematode.</title>
        <authorList>
            <person name="Zhang H."/>
            <person name="Lin R."/>
            <person name="Xie B."/>
        </authorList>
    </citation>
    <scope>NUCLEOTIDE SEQUENCE</scope>
    <source>
        <strain evidence="9">BazhouSP</strain>
    </source>
</reference>
<dbReference type="InterPro" id="IPR052950">
    <property type="entry name" value="CISD"/>
</dbReference>
<keyword evidence="1" id="KW-0001">2Fe-2S</keyword>
<name>A0AAD4NCU3_9BILA</name>
<evidence type="ECO:0000313" key="10">
    <source>
        <dbReference type="Proteomes" id="UP001201812"/>
    </source>
</evidence>
<dbReference type="PANTHER" id="PTHR46491:SF9">
    <property type="entry name" value="IRON-BINDING ZINC FINGER CDGSH TYPE DOMAIN-CONTAINING PROTEIN"/>
    <property type="match status" value="1"/>
</dbReference>
<sequence length="439" mass="50024">MTDLDVPDQTPAIEAIVQEMVSSQVNEECNKVREECIASLSEKIKQEMERLEAEKVPAVTRRNNLLNQYEASQKKYQDMENNFNEALNTFDPLTDQLVVAQNQLETLTKRINASTTLCEQMLNEEDGFKTDDISRKIKEANIVWSRAIEEATDYVEKIQVVISKRDALRAELDALNSDKDTLAKQLEEKNDEHLKKLAELGNKKDRHEKLNEKHRDSTAKVNEIQEKLAAIKFRNISLKASVVEMSVKVGHLQNENPELDSSQEEVESPEVTDLSHSTENELNETEDGGRRRVVKQEDIIIIEDLGEHVVGTEPSIVEFHVVPHKKPEQPYGIQGTDHLIKDLGKVAATLPTKVSLQKDKVYRWCMCGYSAAQPFCDGSHLSVRTPAKFRNCRPVKFIPERDMNVWWCNCKKTKNRPFCDGSHKSIKTGDEIAQLLSED</sequence>
<comment type="caution">
    <text evidence="9">The sequence shown here is derived from an EMBL/GenBank/DDBJ whole genome shotgun (WGS) entry which is preliminary data.</text>
</comment>
<dbReference type="AlphaFoldDB" id="A0AAD4NCU3"/>
<dbReference type="Gene3D" id="3.40.5.90">
    <property type="entry name" value="CDGSH iron-sulfur domain, mitoNEET-type"/>
    <property type="match status" value="2"/>
</dbReference>
<evidence type="ECO:0000256" key="1">
    <source>
        <dbReference type="ARBA" id="ARBA00022714"/>
    </source>
</evidence>